<evidence type="ECO:0000256" key="1">
    <source>
        <dbReference type="SAM" id="Phobius"/>
    </source>
</evidence>
<dbReference type="RefSeq" id="WP_204203509.1">
    <property type="nucleotide sequence ID" value="NZ_JAFELM010000030.1"/>
</dbReference>
<name>A0ABS2DI73_9BACI</name>
<dbReference type="Proteomes" id="UP001518925">
    <property type="component" value="Unassembled WGS sequence"/>
</dbReference>
<keyword evidence="1" id="KW-0472">Membrane</keyword>
<dbReference type="Pfam" id="PF06127">
    <property type="entry name" value="Mpo1-like"/>
    <property type="match status" value="1"/>
</dbReference>
<dbReference type="PANTHER" id="PTHR34205:SF2">
    <property type="entry name" value="DUF962 DOMAIN-CONTAINING PROTEIN"/>
    <property type="match status" value="1"/>
</dbReference>
<keyword evidence="1" id="KW-0812">Transmembrane</keyword>
<protein>
    <submittedName>
        <fullName evidence="2">DUF962 domain-containing protein</fullName>
    </submittedName>
</protein>
<accession>A0ABS2DI73</accession>
<comment type="caution">
    <text evidence="2">The sequence shown here is derived from an EMBL/GenBank/DDBJ whole genome shotgun (WGS) entry which is preliminary data.</text>
</comment>
<keyword evidence="3" id="KW-1185">Reference proteome</keyword>
<proteinExistence type="predicted"/>
<dbReference type="EMBL" id="JAFELM010000030">
    <property type="protein sequence ID" value="MBM6618149.1"/>
    <property type="molecule type" value="Genomic_DNA"/>
</dbReference>
<sequence>MRTFKSFEEFWPFYLKQHSKKSTRNWHFVGTSCVFIFLVIAMVTGVVWYVFLAPIVAYSFAWISHFFIEGNKPATFGHPFWSLRADFKMYYLMLTRRINQELMHLPLEDKIEM</sequence>
<feature type="transmembrane region" description="Helical" evidence="1">
    <location>
        <begin position="49"/>
        <end position="68"/>
    </location>
</feature>
<feature type="transmembrane region" description="Helical" evidence="1">
    <location>
        <begin position="26"/>
        <end position="43"/>
    </location>
</feature>
<gene>
    <name evidence="2" type="ORF">JR050_10810</name>
</gene>
<organism evidence="2 3">
    <name type="scientific">Bacillus suaedaesalsae</name>
    <dbReference type="NCBI Taxonomy" id="2810349"/>
    <lineage>
        <taxon>Bacteria</taxon>
        <taxon>Bacillati</taxon>
        <taxon>Bacillota</taxon>
        <taxon>Bacilli</taxon>
        <taxon>Bacillales</taxon>
        <taxon>Bacillaceae</taxon>
        <taxon>Bacillus</taxon>
    </lineage>
</organism>
<dbReference type="PANTHER" id="PTHR34205">
    <property type="entry name" value="TRANSMEMBRANE PROTEIN"/>
    <property type="match status" value="1"/>
</dbReference>
<evidence type="ECO:0000313" key="2">
    <source>
        <dbReference type="EMBL" id="MBM6618149.1"/>
    </source>
</evidence>
<keyword evidence="1" id="KW-1133">Transmembrane helix</keyword>
<reference evidence="2 3" key="1">
    <citation type="submission" date="2021-02" db="EMBL/GenBank/DDBJ databases">
        <title>Bacillus sp. RD4P76, an endophyte from a halophyte.</title>
        <authorList>
            <person name="Sun J.-Q."/>
        </authorList>
    </citation>
    <scope>NUCLEOTIDE SEQUENCE [LARGE SCALE GENOMIC DNA]</scope>
    <source>
        <strain evidence="2 3">RD4P76</strain>
    </source>
</reference>
<evidence type="ECO:0000313" key="3">
    <source>
        <dbReference type="Proteomes" id="UP001518925"/>
    </source>
</evidence>
<dbReference type="InterPro" id="IPR009305">
    <property type="entry name" value="Mpo1-like"/>
</dbReference>